<evidence type="ECO:0000256" key="1">
    <source>
        <dbReference type="ARBA" id="ARBA00023002"/>
    </source>
</evidence>
<evidence type="ECO:0000259" key="3">
    <source>
        <dbReference type="Pfam" id="PF01814"/>
    </source>
</evidence>
<dbReference type="SUPFAM" id="SSF51679">
    <property type="entry name" value="Bacterial luciferase-like"/>
    <property type="match status" value="1"/>
</dbReference>
<gene>
    <name evidence="4" type="ORF">GCM10022224_085450</name>
</gene>
<accession>A0ABP7DNA6</accession>
<evidence type="ECO:0000259" key="2">
    <source>
        <dbReference type="Pfam" id="PF00296"/>
    </source>
</evidence>
<dbReference type="InterPro" id="IPR011251">
    <property type="entry name" value="Luciferase-like_dom"/>
</dbReference>
<keyword evidence="5" id="KW-1185">Reference proteome</keyword>
<dbReference type="Pfam" id="PF01814">
    <property type="entry name" value="Hemerythrin"/>
    <property type="match status" value="1"/>
</dbReference>
<evidence type="ECO:0000313" key="4">
    <source>
        <dbReference type="EMBL" id="GAA3706848.1"/>
    </source>
</evidence>
<dbReference type="Pfam" id="PF00296">
    <property type="entry name" value="Bac_luciferase"/>
    <property type="match status" value="1"/>
</dbReference>
<organism evidence="4 5">
    <name type="scientific">Nonomuraea antimicrobica</name>
    <dbReference type="NCBI Taxonomy" id="561173"/>
    <lineage>
        <taxon>Bacteria</taxon>
        <taxon>Bacillati</taxon>
        <taxon>Actinomycetota</taxon>
        <taxon>Actinomycetes</taxon>
        <taxon>Streptosporangiales</taxon>
        <taxon>Streptosporangiaceae</taxon>
        <taxon>Nonomuraea</taxon>
    </lineage>
</organism>
<dbReference type="EMBL" id="BAAAZP010000188">
    <property type="protein sequence ID" value="GAA3706848.1"/>
    <property type="molecule type" value="Genomic_DNA"/>
</dbReference>
<keyword evidence="1" id="KW-0560">Oxidoreductase</keyword>
<dbReference type="InterPro" id="IPR036661">
    <property type="entry name" value="Luciferase-like_sf"/>
</dbReference>
<proteinExistence type="predicted"/>
<name>A0ABP7DNA6_9ACTN</name>
<dbReference type="CDD" id="cd12108">
    <property type="entry name" value="Hr-like"/>
    <property type="match status" value="1"/>
</dbReference>
<feature type="domain" description="Hemerythrin-like" evidence="3">
    <location>
        <begin position="338"/>
        <end position="480"/>
    </location>
</feature>
<reference evidence="5" key="1">
    <citation type="journal article" date="2019" name="Int. J. Syst. Evol. Microbiol.">
        <title>The Global Catalogue of Microorganisms (GCM) 10K type strain sequencing project: providing services to taxonomists for standard genome sequencing and annotation.</title>
        <authorList>
            <consortium name="The Broad Institute Genomics Platform"/>
            <consortium name="The Broad Institute Genome Sequencing Center for Infectious Disease"/>
            <person name="Wu L."/>
            <person name="Ma J."/>
        </authorList>
    </citation>
    <scope>NUCLEOTIDE SEQUENCE [LARGE SCALE GENOMIC DNA]</scope>
    <source>
        <strain evidence="5">JCM 16904</strain>
    </source>
</reference>
<dbReference type="Proteomes" id="UP001500902">
    <property type="component" value="Unassembled WGS sequence"/>
</dbReference>
<dbReference type="InterPro" id="IPR050564">
    <property type="entry name" value="F420-G6PD/mer"/>
</dbReference>
<feature type="domain" description="Luciferase-like" evidence="2">
    <location>
        <begin position="16"/>
        <end position="223"/>
    </location>
</feature>
<dbReference type="Gene3D" id="1.20.120.520">
    <property type="entry name" value="nmb1532 protein domain like"/>
    <property type="match status" value="1"/>
</dbReference>
<protein>
    <recommendedName>
        <fullName evidence="6">Hemerythrin HHE cation binding domain-containing protein</fullName>
    </recommendedName>
</protein>
<comment type="caution">
    <text evidence="4">The sequence shown here is derived from an EMBL/GenBank/DDBJ whole genome shotgun (WGS) entry which is preliminary data.</text>
</comment>
<dbReference type="InterPro" id="IPR012312">
    <property type="entry name" value="Hemerythrin-like"/>
</dbReference>
<evidence type="ECO:0008006" key="6">
    <source>
        <dbReference type="Google" id="ProtNLM"/>
    </source>
</evidence>
<evidence type="ECO:0000313" key="5">
    <source>
        <dbReference type="Proteomes" id="UP001500902"/>
    </source>
</evidence>
<dbReference type="PANTHER" id="PTHR43244:SF1">
    <property type="entry name" value="5,10-METHYLENETETRAHYDROMETHANOPTERIN REDUCTASE"/>
    <property type="match status" value="1"/>
</dbReference>
<dbReference type="Gene3D" id="3.20.20.30">
    <property type="entry name" value="Luciferase-like domain"/>
    <property type="match status" value="1"/>
</dbReference>
<sequence length="496" mass="53612">MHDLWFGAFLSPEAAGRERLLRHVTLADRLGLDLVGVQDHPYQAGFLDTWTLLSAVAARTERIRLVPDVVNLPLRPPAVLARAAASLDLLSGGRVELGLGAGAFWDAIAGMGGPRLSPGESIEALAEAVTVLRALWTPGEPVVFEGVHYRLGGARPGPLPAHPIGIWIGATRRRMLELTGRTGDGWLTSSFHSPPEAVTAQARLLDAAAEDAGRDPASIRKVYNVGGSFSPLPGPGFLDGPASLWAEQLTELVFGAGMTGFVLAPGVEAERDLRTFAEEVAPAVREAVAGERGGPAPEPAAWPVTIAELRDLDEAGRPRAARRDPAALTPEQQRLGRHLVHVHDGYRQELRQVRDAVEQVAAARPDTTAQGSAVDRLSVRQNHWTLGTFCATFHRLLTVHHTVEDESLFPAVLESDPALAPVIKKLRQEHEVIAELLGRLDQACMELLRDPGRIDRVRARVDRLADVLTSHFAYEEEELVEPIARLGIRMAVPATA</sequence>
<dbReference type="PANTHER" id="PTHR43244">
    <property type="match status" value="1"/>
</dbReference>
<dbReference type="RefSeq" id="WP_344892281.1">
    <property type="nucleotide sequence ID" value="NZ_BAAAZP010000188.1"/>
</dbReference>